<dbReference type="EC" id="3.5.1.4" evidence="3"/>
<dbReference type="AlphaFoldDB" id="A0A5B2VBU8"/>
<feature type="domain" description="Amidase" evidence="2">
    <location>
        <begin position="28"/>
        <end position="450"/>
    </location>
</feature>
<evidence type="ECO:0000256" key="1">
    <source>
        <dbReference type="ARBA" id="ARBA00009199"/>
    </source>
</evidence>
<name>A0A5B2VBU8_9HYPH</name>
<evidence type="ECO:0000313" key="3">
    <source>
        <dbReference type="EMBL" id="KAA2235617.1"/>
    </source>
</evidence>
<sequence>MDAVTDPTLLDGTALRTAYRLRELSPVEVTSALIRRIEALEPVLNAFIIVDRAGAVRAAEASAARWARGEPLSALDGVPVTIKDNVLWAGHPMRRGSRTAPETPAGESAPAVERLLAAGAVPLGKTTMPEFGWKGIGDSPLTGITRNPWNTSVTTGGSSAGAAAAAALNLGVVHLGTDGAGSIRIPASFCGVFGIKPSFGRVPAYPPSAFAAVSHLGPLSRTVRDAAVMVQILAGPDPRDITASHAPLPDLLEGLESGIRGLRVAWSPRLGYVERLDPEVEALTAAAARRFEALGAHVEEADPGFADPTGILNPLWWTGAWAALRTIPEDRWGEMDPGFVRAALRGREVTGADFAMALNARGPLHAAMARFHERYDLLLTPTLATPAFETGHDTPPDGRFGDDWIGWSPYSYPFNLSLQPAASVPCGLTAGGLPVGLQIVGPMMREDLVLRAARAFEEAHPWSFIDRPRGT</sequence>
<protein>
    <submittedName>
        <fullName evidence="3">Amidase</fullName>
        <ecNumber evidence="3">3.5.1.4</ecNumber>
    </submittedName>
</protein>
<reference evidence="3 4" key="1">
    <citation type="submission" date="2019-09" db="EMBL/GenBank/DDBJ databases">
        <title>Salinarimonas rosea gen. nov., sp. nov., a new member of the a-2 subgroup of the Proteobacteria.</title>
        <authorList>
            <person name="Liu J."/>
        </authorList>
    </citation>
    <scope>NUCLEOTIDE SEQUENCE [LARGE SCALE GENOMIC DNA]</scope>
    <source>
        <strain evidence="3 4">BN140002</strain>
    </source>
</reference>
<accession>A0A5B2VBU8</accession>
<dbReference type="GO" id="GO:0004040">
    <property type="term" value="F:amidase activity"/>
    <property type="evidence" value="ECO:0007669"/>
    <property type="project" value="UniProtKB-EC"/>
</dbReference>
<dbReference type="InterPro" id="IPR036928">
    <property type="entry name" value="AS_sf"/>
</dbReference>
<dbReference type="SUPFAM" id="SSF75304">
    <property type="entry name" value="Amidase signature (AS) enzymes"/>
    <property type="match status" value="1"/>
</dbReference>
<dbReference type="EMBL" id="VUOA01000034">
    <property type="protein sequence ID" value="KAA2235617.1"/>
    <property type="molecule type" value="Genomic_DNA"/>
</dbReference>
<keyword evidence="4" id="KW-1185">Reference proteome</keyword>
<comment type="caution">
    <text evidence="3">The sequence shown here is derived from an EMBL/GenBank/DDBJ whole genome shotgun (WGS) entry which is preliminary data.</text>
</comment>
<comment type="similarity">
    <text evidence="1">Belongs to the amidase family.</text>
</comment>
<dbReference type="Pfam" id="PF01425">
    <property type="entry name" value="Amidase"/>
    <property type="match status" value="1"/>
</dbReference>
<organism evidence="3 4">
    <name type="scientific">Salinarimonas soli</name>
    <dbReference type="NCBI Taxonomy" id="1638099"/>
    <lineage>
        <taxon>Bacteria</taxon>
        <taxon>Pseudomonadati</taxon>
        <taxon>Pseudomonadota</taxon>
        <taxon>Alphaproteobacteria</taxon>
        <taxon>Hyphomicrobiales</taxon>
        <taxon>Salinarimonadaceae</taxon>
        <taxon>Salinarimonas</taxon>
    </lineage>
</organism>
<dbReference type="InterPro" id="IPR023631">
    <property type="entry name" value="Amidase_dom"/>
</dbReference>
<proteinExistence type="inferred from homology"/>
<evidence type="ECO:0000259" key="2">
    <source>
        <dbReference type="Pfam" id="PF01425"/>
    </source>
</evidence>
<dbReference type="PANTHER" id="PTHR11895">
    <property type="entry name" value="TRANSAMIDASE"/>
    <property type="match status" value="1"/>
</dbReference>
<dbReference type="OrthoDB" id="9814821at2"/>
<dbReference type="NCBIfam" id="NF004815">
    <property type="entry name" value="PRK06169.1"/>
    <property type="match status" value="1"/>
</dbReference>
<dbReference type="Gene3D" id="3.90.1300.10">
    <property type="entry name" value="Amidase signature (AS) domain"/>
    <property type="match status" value="1"/>
</dbReference>
<evidence type="ECO:0000313" key="4">
    <source>
        <dbReference type="Proteomes" id="UP000323142"/>
    </source>
</evidence>
<dbReference type="PANTHER" id="PTHR11895:SF7">
    <property type="entry name" value="GLUTAMYL-TRNA(GLN) AMIDOTRANSFERASE SUBUNIT A, MITOCHONDRIAL"/>
    <property type="match status" value="1"/>
</dbReference>
<dbReference type="InterPro" id="IPR000120">
    <property type="entry name" value="Amidase"/>
</dbReference>
<gene>
    <name evidence="3" type="ORF">F0L46_19145</name>
</gene>
<dbReference type="RefSeq" id="WP_149820520.1">
    <property type="nucleotide sequence ID" value="NZ_VUOA01000034.1"/>
</dbReference>
<dbReference type="Proteomes" id="UP000323142">
    <property type="component" value="Unassembled WGS sequence"/>
</dbReference>
<keyword evidence="3" id="KW-0378">Hydrolase</keyword>
<reference evidence="3 4" key="2">
    <citation type="submission" date="2019-09" db="EMBL/GenBank/DDBJ databases">
        <authorList>
            <person name="Jin C."/>
        </authorList>
    </citation>
    <scope>NUCLEOTIDE SEQUENCE [LARGE SCALE GENOMIC DNA]</scope>
    <source>
        <strain evidence="3 4">BN140002</strain>
    </source>
</reference>